<dbReference type="GO" id="GO:0005814">
    <property type="term" value="C:centriole"/>
    <property type="evidence" value="ECO:0007669"/>
    <property type="project" value="TreeGrafter"/>
</dbReference>
<evidence type="ECO:0000313" key="3">
    <source>
        <dbReference type="Proteomes" id="UP000192223"/>
    </source>
</evidence>
<dbReference type="InterPro" id="IPR033336">
    <property type="entry name" value="SAXO1/2"/>
</dbReference>
<dbReference type="GeneID" id="108734213"/>
<feature type="compositionally biased region" description="Low complexity" evidence="2">
    <location>
        <begin position="732"/>
        <end position="744"/>
    </location>
</feature>
<comment type="similarity">
    <text evidence="1">Belongs to the FAM154 family.</text>
</comment>
<dbReference type="KEGG" id="apln:108734213"/>
<dbReference type="Proteomes" id="UP000192223">
    <property type="component" value="Unplaced"/>
</dbReference>
<feature type="region of interest" description="Disordered" evidence="2">
    <location>
        <begin position="642"/>
        <end position="676"/>
    </location>
</feature>
<gene>
    <name evidence="4" type="primary">LOC108734213</name>
</gene>
<protein>
    <submittedName>
        <fullName evidence="4">Uncharacterized protein LOC108734213 isoform X1</fullName>
    </submittedName>
</protein>
<proteinExistence type="inferred from homology"/>
<feature type="region of interest" description="Disordered" evidence="2">
    <location>
        <begin position="585"/>
        <end position="605"/>
    </location>
</feature>
<dbReference type="OrthoDB" id="407410at2759"/>
<name>A0A7F5RM34_AGRPL</name>
<feature type="region of interest" description="Disordered" evidence="2">
    <location>
        <begin position="713"/>
        <end position="864"/>
    </location>
</feature>
<dbReference type="GO" id="GO:0036064">
    <property type="term" value="C:ciliary basal body"/>
    <property type="evidence" value="ECO:0007669"/>
    <property type="project" value="TreeGrafter"/>
</dbReference>
<evidence type="ECO:0000256" key="2">
    <source>
        <dbReference type="SAM" id="MobiDB-lite"/>
    </source>
</evidence>
<evidence type="ECO:0000313" key="4">
    <source>
        <dbReference type="RefSeq" id="XP_025836880.1"/>
    </source>
</evidence>
<dbReference type="GO" id="GO:0008017">
    <property type="term" value="F:microtubule binding"/>
    <property type="evidence" value="ECO:0007669"/>
    <property type="project" value="InterPro"/>
</dbReference>
<dbReference type="GO" id="GO:0036126">
    <property type="term" value="C:sperm flagellum"/>
    <property type="evidence" value="ECO:0007669"/>
    <property type="project" value="TreeGrafter"/>
</dbReference>
<dbReference type="PANTHER" id="PTHR31516:SF17">
    <property type="entry name" value="STABILIZER OF AXONEMAL MICROTUBULES 2"/>
    <property type="match status" value="1"/>
</dbReference>
<reference evidence="4" key="1">
    <citation type="submission" date="2025-08" db="UniProtKB">
        <authorList>
            <consortium name="RefSeq"/>
        </authorList>
    </citation>
    <scope>IDENTIFICATION</scope>
    <source>
        <tissue evidence="4">Entire body</tissue>
    </source>
</reference>
<dbReference type="InParanoid" id="A0A7F5RM34"/>
<dbReference type="GO" id="GO:0005879">
    <property type="term" value="C:axonemal microtubule"/>
    <property type="evidence" value="ECO:0007669"/>
    <property type="project" value="TreeGrafter"/>
</dbReference>
<feature type="compositionally biased region" description="Low complexity" evidence="2">
    <location>
        <begin position="753"/>
        <end position="791"/>
    </location>
</feature>
<dbReference type="AlphaFoldDB" id="A0A7F5RM34"/>
<dbReference type="RefSeq" id="XP_025836880.1">
    <property type="nucleotide sequence ID" value="XM_025981095.1"/>
</dbReference>
<evidence type="ECO:0000256" key="1">
    <source>
        <dbReference type="ARBA" id="ARBA00008738"/>
    </source>
</evidence>
<sequence>MTDYLKRRKYEEDCGSMSDSCVYTARSKDFWASGFPPGITVDELKHYCRKKIADHPKDNLHLLEGSFKGLLSEYQRCFKNFHILGGSVDGVNKENISQYEYRGKRKVPESLISLEGPLDLNSEYKVSYVNYFNLGKVKRENTMENGDKTHNSETPPDFRSQLENHRHASHWRFLKKNTNLQLEGEHFLQTEKADKFIQFPFQRRPELAKRSTTLKLEGDMEKKTEMRDKFSPIQLQERPPLYKKDTNLHLEGDLLLLTENREKYVPTVLQSRPKLTKKNTNLKLDGDLELMPEYKQFFVEHKCKPSEKIVPVNNLKTEGDYDMKTEHASRFTQHQLIHPIIPHLRESEPGRKFHLGDDDTVRKPEYKAKYVMYDKPERRTASIPKSNLTQEGEIDTKTENKVQFVVKTIPKRERQRSTGNISLEGDIDMNPEYKNAYVDFYASSAKSLPLPERRKPPQSHLNEDIKMENGINLKPEYRSSYVDFPRQRPSVKKPETHLSLEGNLLLQTEKRDKYVPYLNVPRVVPIRRMPELSLEGPFECQPEYRKAYQAYLIRENLERKHRPFDNLSALQAAEKVPSARKNENLQVPASSNGKNKEDIATTPSKTEAQIITSKTIDNNKSITKPNFMLNNKLSGETTAIGKTTNKKLIAPKSSQQQSDSRNRNVTRRQTSPRKFDKFVEVPNLAYKDPYYSPISSLIHTPMTTTPRCLSPVNLPPRFLSPQAHTSSKNTPRRSLSTRSVSSSRNLPQKTVTSKKPIPKSVSPRRPSSQSFSSRISSPKQFSTRILSSQKVSSKHSSPRIVSPKRLFPGDTSPRCLSPRNVSSRPLSLKDDPSESLTSRGASPGRLSPKRVTSRCLTPGGTLSRRSSLQGESLACMSSRNVTSRELGVFRSGSPMFLSPRADSPRFISPTSELVPMKKCLSRRNSYERFNLQSDIFNDRFVKGEYGSKDQIRAGGNEKSFIVIKDDLNNNDVNGVYDSNKNHEINSYDEENLLASWDSAST</sequence>
<keyword evidence="3" id="KW-1185">Reference proteome</keyword>
<accession>A0A7F5RM34</accession>
<dbReference type="PANTHER" id="PTHR31516">
    <property type="entry name" value="STABILIZER OF AXONEMAL MICROTUBULES 2"/>
    <property type="match status" value="1"/>
</dbReference>
<organism evidence="3 4">
    <name type="scientific">Agrilus planipennis</name>
    <name type="common">Emerald ash borer</name>
    <name type="synonym">Agrilus marcopoli</name>
    <dbReference type="NCBI Taxonomy" id="224129"/>
    <lineage>
        <taxon>Eukaryota</taxon>
        <taxon>Metazoa</taxon>
        <taxon>Ecdysozoa</taxon>
        <taxon>Arthropoda</taxon>
        <taxon>Hexapoda</taxon>
        <taxon>Insecta</taxon>
        <taxon>Pterygota</taxon>
        <taxon>Neoptera</taxon>
        <taxon>Endopterygota</taxon>
        <taxon>Coleoptera</taxon>
        <taxon>Polyphaga</taxon>
        <taxon>Elateriformia</taxon>
        <taxon>Buprestoidea</taxon>
        <taxon>Buprestidae</taxon>
        <taxon>Agrilinae</taxon>
        <taxon>Agrilus</taxon>
    </lineage>
</organism>